<dbReference type="GO" id="GO:0032259">
    <property type="term" value="P:methylation"/>
    <property type="evidence" value="ECO:0007669"/>
    <property type="project" value="UniProtKB-KW"/>
</dbReference>
<protein>
    <submittedName>
        <fullName evidence="2">Methyltransferase domain-containing protein</fullName>
    </submittedName>
</protein>
<name>A0A6N7IT32_9FIRM</name>
<gene>
    <name evidence="2" type="ORF">GFC01_08235</name>
</gene>
<accession>A0A6N7IT32</accession>
<dbReference type="EMBL" id="WHYR01000018">
    <property type="protein sequence ID" value="MQL52258.1"/>
    <property type="molecule type" value="Genomic_DNA"/>
</dbReference>
<proteinExistence type="predicted"/>
<dbReference type="Proteomes" id="UP000441717">
    <property type="component" value="Unassembled WGS sequence"/>
</dbReference>
<dbReference type="Pfam" id="PF08241">
    <property type="entry name" value="Methyltransf_11"/>
    <property type="match status" value="1"/>
</dbReference>
<reference evidence="2 3" key="1">
    <citation type="submission" date="2019-10" db="EMBL/GenBank/DDBJ databases">
        <title>Comparative genomics of sulfur disproportionating microorganisms.</title>
        <authorList>
            <person name="Ward L.M."/>
            <person name="Bertran E."/>
            <person name="Johnston D."/>
        </authorList>
    </citation>
    <scope>NUCLEOTIDE SEQUENCE [LARGE SCALE GENOMIC DNA]</scope>
    <source>
        <strain evidence="2 3">DSM 14055</strain>
    </source>
</reference>
<dbReference type="OrthoDB" id="9777497at2"/>
<dbReference type="InterPro" id="IPR029063">
    <property type="entry name" value="SAM-dependent_MTases_sf"/>
</dbReference>
<keyword evidence="3" id="KW-1185">Reference proteome</keyword>
<feature type="domain" description="Methyltransferase type 11" evidence="1">
    <location>
        <begin position="31"/>
        <end position="75"/>
    </location>
</feature>
<keyword evidence="2" id="KW-0489">Methyltransferase</keyword>
<comment type="caution">
    <text evidence="2">The sequence shown here is derived from an EMBL/GenBank/DDBJ whole genome shotgun (WGS) entry which is preliminary data.</text>
</comment>
<dbReference type="CDD" id="cd02440">
    <property type="entry name" value="AdoMet_MTases"/>
    <property type="match status" value="1"/>
</dbReference>
<organism evidence="2 3">
    <name type="scientific">Desulfofundulus thermobenzoicus</name>
    <dbReference type="NCBI Taxonomy" id="29376"/>
    <lineage>
        <taxon>Bacteria</taxon>
        <taxon>Bacillati</taxon>
        <taxon>Bacillota</taxon>
        <taxon>Clostridia</taxon>
        <taxon>Eubacteriales</taxon>
        <taxon>Peptococcaceae</taxon>
        <taxon>Desulfofundulus</taxon>
    </lineage>
</organism>
<evidence type="ECO:0000259" key="1">
    <source>
        <dbReference type="Pfam" id="PF08241"/>
    </source>
</evidence>
<dbReference type="InterPro" id="IPR013216">
    <property type="entry name" value="Methyltransf_11"/>
</dbReference>
<dbReference type="SUPFAM" id="SSF53335">
    <property type="entry name" value="S-adenosyl-L-methionine-dependent methyltransferases"/>
    <property type="match status" value="1"/>
</dbReference>
<keyword evidence="2" id="KW-0808">Transferase</keyword>
<dbReference type="GO" id="GO:0008757">
    <property type="term" value="F:S-adenosylmethionine-dependent methyltransferase activity"/>
    <property type="evidence" value="ECO:0007669"/>
    <property type="project" value="InterPro"/>
</dbReference>
<dbReference type="Gene3D" id="3.40.50.150">
    <property type="entry name" value="Vaccinia Virus protein VP39"/>
    <property type="match status" value="1"/>
</dbReference>
<sequence>MKILDLGCGPNKLPGAIGVDIRPGPVVDVVHDLNVYPWPFADNEFDLVYASHVLEHLDDVVRAVEEIHRITKPGGGEGAGAPLLQQRFLHRPSA</sequence>
<dbReference type="AlphaFoldDB" id="A0A6N7IT32"/>
<dbReference type="RefSeq" id="WP_152946174.1">
    <property type="nucleotide sequence ID" value="NZ_WHYR01000018.1"/>
</dbReference>
<evidence type="ECO:0000313" key="2">
    <source>
        <dbReference type="EMBL" id="MQL52258.1"/>
    </source>
</evidence>
<evidence type="ECO:0000313" key="3">
    <source>
        <dbReference type="Proteomes" id="UP000441717"/>
    </source>
</evidence>